<keyword evidence="4 5" id="KW-0067">ATP-binding</keyword>
<dbReference type="InterPro" id="IPR001650">
    <property type="entry name" value="Helicase_C-like"/>
</dbReference>
<organism evidence="8">
    <name type="scientific">Sesamum radiatum</name>
    <name type="common">Black benniseed</name>
    <dbReference type="NCBI Taxonomy" id="300843"/>
    <lineage>
        <taxon>Eukaryota</taxon>
        <taxon>Viridiplantae</taxon>
        <taxon>Streptophyta</taxon>
        <taxon>Embryophyta</taxon>
        <taxon>Tracheophyta</taxon>
        <taxon>Spermatophyta</taxon>
        <taxon>Magnoliopsida</taxon>
        <taxon>eudicotyledons</taxon>
        <taxon>Gunneridae</taxon>
        <taxon>Pentapetalae</taxon>
        <taxon>asterids</taxon>
        <taxon>lamiids</taxon>
        <taxon>Lamiales</taxon>
        <taxon>Pedaliaceae</taxon>
        <taxon>Sesamum</taxon>
    </lineage>
</organism>
<evidence type="ECO:0000256" key="3">
    <source>
        <dbReference type="ARBA" id="ARBA00022806"/>
    </source>
</evidence>
<feature type="domain" description="Helicase C-terminal" evidence="7">
    <location>
        <begin position="193"/>
        <end position="366"/>
    </location>
</feature>
<keyword evidence="3 5" id="KW-0347">Helicase</keyword>
<dbReference type="AlphaFoldDB" id="A0AAW2JG14"/>
<feature type="domain" description="Helicase ATP-binding" evidence="6">
    <location>
        <begin position="1"/>
        <end position="105"/>
    </location>
</feature>
<dbReference type="InterPro" id="IPR014001">
    <property type="entry name" value="Helicase_ATP-bd"/>
</dbReference>
<dbReference type="GO" id="GO:0003724">
    <property type="term" value="F:RNA helicase activity"/>
    <property type="evidence" value="ECO:0007669"/>
    <property type="project" value="TreeGrafter"/>
</dbReference>
<dbReference type="InterPro" id="IPR027417">
    <property type="entry name" value="P-loop_NTPase"/>
</dbReference>
<evidence type="ECO:0000256" key="1">
    <source>
        <dbReference type="ARBA" id="ARBA00022741"/>
    </source>
</evidence>
<keyword evidence="1 5" id="KW-0547">Nucleotide-binding</keyword>
<dbReference type="CDD" id="cd18787">
    <property type="entry name" value="SF2_C_DEAD"/>
    <property type="match status" value="1"/>
</dbReference>
<gene>
    <name evidence="8" type="ORF">Sradi_6973200</name>
</gene>
<comment type="caution">
    <text evidence="8">The sequence shown here is derived from an EMBL/GenBank/DDBJ whole genome shotgun (WGS) entry which is preliminary data.</text>
</comment>
<sequence length="408" mass="44932">MLSSRGCFRVSYSTQESALSRGVNVVVGTPGRIIDLVDNNSLELGEVQYLVLDEADRTIAVGFEEDVQVNVEKLTSERQSMLFSATMHGGWVGAEEEKLAEGIKLYAIPRTATSKRTILGGLVTVYSKGGKTIDFTQTKWDNDEVWLALTNSIASEALHGDISHHQRGLTLNCFRQGNFRVLVDTDVAARGLDIPNADLVYAKGGKIIVSTQTKWDADEVWLALTNSIASEALHGDISQHQRGLTLNGFRQGKFRVLVVTDVAARGSIFRMLTFAIFCSDCNVWELAGIVCVFEFVLLMGFLVVHYELPNDPETFVHRSGRTGRAGKDGTTIRMFTTSQRLTVKSLERCVGCKIEFISPPSVQEVLESSAEQVVATLSAVFILNLLSTSLQLHKNSLNNKELMLLLLL</sequence>
<dbReference type="InterPro" id="IPR000629">
    <property type="entry name" value="RNA-helicase_DEAD-box_CS"/>
</dbReference>
<evidence type="ECO:0000256" key="5">
    <source>
        <dbReference type="RuleBase" id="RU000492"/>
    </source>
</evidence>
<reference evidence="8" key="2">
    <citation type="journal article" date="2024" name="Plant">
        <title>Genomic evolution and insights into agronomic trait innovations of Sesamum species.</title>
        <authorList>
            <person name="Miao H."/>
            <person name="Wang L."/>
            <person name="Qu L."/>
            <person name="Liu H."/>
            <person name="Sun Y."/>
            <person name="Le M."/>
            <person name="Wang Q."/>
            <person name="Wei S."/>
            <person name="Zheng Y."/>
            <person name="Lin W."/>
            <person name="Duan Y."/>
            <person name="Cao H."/>
            <person name="Xiong S."/>
            <person name="Wang X."/>
            <person name="Wei L."/>
            <person name="Li C."/>
            <person name="Ma Q."/>
            <person name="Ju M."/>
            <person name="Zhao R."/>
            <person name="Li G."/>
            <person name="Mu C."/>
            <person name="Tian Q."/>
            <person name="Mei H."/>
            <person name="Zhang T."/>
            <person name="Gao T."/>
            <person name="Zhang H."/>
        </authorList>
    </citation>
    <scope>NUCLEOTIDE SEQUENCE</scope>
    <source>
        <strain evidence="8">G02</strain>
    </source>
</reference>
<name>A0AAW2JG14_SESRA</name>
<dbReference type="InterPro" id="IPR050079">
    <property type="entry name" value="DEAD_box_RNA_helicase"/>
</dbReference>
<dbReference type="GO" id="GO:0016787">
    <property type="term" value="F:hydrolase activity"/>
    <property type="evidence" value="ECO:0007669"/>
    <property type="project" value="UniProtKB-KW"/>
</dbReference>
<evidence type="ECO:0000259" key="7">
    <source>
        <dbReference type="PROSITE" id="PS51194"/>
    </source>
</evidence>
<dbReference type="GO" id="GO:0003676">
    <property type="term" value="F:nucleic acid binding"/>
    <property type="evidence" value="ECO:0007669"/>
    <property type="project" value="InterPro"/>
</dbReference>
<dbReference type="EMBL" id="JACGWJ010000391">
    <property type="protein sequence ID" value="KAL0292788.1"/>
    <property type="molecule type" value="Genomic_DNA"/>
</dbReference>
<dbReference type="SMART" id="SM00490">
    <property type="entry name" value="HELICc"/>
    <property type="match status" value="2"/>
</dbReference>
<dbReference type="Pfam" id="PF00270">
    <property type="entry name" value="DEAD"/>
    <property type="match status" value="1"/>
</dbReference>
<dbReference type="GO" id="GO:0005829">
    <property type="term" value="C:cytosol"/>
    <property type="evidence" value="ECO:0007669"/>
    <property type="project" value="TreeGrafter"/>
</dbReference>
<protein>
    <submittedName>
        <fullName evidence="8">DEAD-box ATP-dependent RNA helicase 3, chloroplastic</fullName>
    </submittedName>
</protein>
<keyword evidence="2 5" id="KW-0378">Hydrolase</keyword>
<dbReference type="Pfam" id="PF00271">
    <property type="entry name" value="Helicase_C"/>
    <property type="match status" value="2"/>
</dbReference>
<dbReference type="PANTHER" id="PTHR47959:SF1">
    <property type="entry name" value="ATP-DEPENDENT RNA HELICASE DBPA"/>
    <property type="match status" value="1"/>
</dbReference>
<dbReference type="PROSITE" id="PS51192">
    <property type="entry name" value="HELICASE_ATP_BIND_1"/>
    <property type="match status" value="1"/>
</dbReference>
<evidence type="ECO:0000256" key="4">
    <source>
        <dbReference type="ARBA" id="ARBA00022840"/>
    </source>
</evidence>
<accession>A0AAW2JG14</accession>
<dbReference type="PANTHER" id="PTHR47959">
    <property type="entry name" value="ATP-DEPENDENT RNA HELICASE RHLE-RELATED"/>
    <property type="match status" value="1"/>
</dbReference>
<reference evidence="8" key="1">
    <citation type="submission" date="2020-06" db="EMBL/GenBank/DDBJ databases">
        <authorList>
            <person name="Li T."/>
            <person name="Hu X."/>
            <person name="Zhang T."/>
            <person name="Song X."/>
            <person name="Zhang H."/>
            <person name="Dai N."/>
            <person name="Sheng W."/>
            <person name="Hou X."/>
            <person name="Wei L."/>
        </authorList>
    </citation>
    <scope>NUCLEOTIDE SEQUENCE</scope>
    <source>
        <strain evidence="8">G02</strain>
        <tissue evidence="8">Leaf</tissue>
    </source>
</reference>
<dbReference type="PROSITE" id="PS51194">
    <property type="entry name" value="HELICASE_CTER"/>
    <property type="match status" value="1"/>
</dbReference>
<evidence type="ECO:0000259" key="6">
    <source>
        <dbReference type="PROSITE" id="PS51192"/>
    </source>
</evidence>
<dbReference type="PROSITE" id="PS00039">
    <property type="entry name" value="DEAD_ATP_HELICASE"/>
    <property type="match status" value="1"/>
</dbReference>
<dbReference type="InterPro" id="IPR011545">
    <property type="entry name" value="DEAD/DEAH_box_helicase_dom"/>
</dbReference>
<dbReference type="SUPFAM" id="SSF52540">
    <property type="entry name" value="P-loop containing nucleoside triphosphate hydrolases"/>
    <property type="match status" value="2"/>
</dbReference>
<dbReference type="Gene3D" id="3.40.50.300">
    <property type="entry name" value="P-loop containing nucleotide triphosphate hydrolases"/>
    <property type="match status" value="3"/>
</dbReference>
<dbReference type="GO" id="GO:0005524">
    <property type="term" value="F:ATP binding"/>
    <property type="evidence" value="ECO:0007669"/>
    <property type="project" value="UniProtKB-KW"/>
</dbReference>
<evidence type="ECO:0000256" key="2">
    <source>
        <dbReference type="ARBA" id="ARBA00022801"/>
    </source>
</evidence>
<evidence type="ECO:0000313" key="8">
    <source>
        <dbReference type="EMBL" id="KAL0292788.1"/>
    </source>
</evidence>
<comment type="similarity">
    <text evidence="5">Belongs to the DEAD box helicase family.</text>
</comment>
<proteinExistence type="inferred from homology"/>